<dbReference type="InterPro" id="IPR000639">
    <property type="entry name" value="Epox_hydrolase-like"/>
</dbReference>
<comment type="similarity">
    <text evidence="2">Belongs to the AB hydrolase superfamily. Epoxide hydrolase family.</text>
</comment>
<keyword evidence="4" id="KW-1185">Reference proteome</keyword>
<dbReference type="Gene3D" id="3.40.50.1820">
    <property type="entry name" value="alpha/beta hydrolase"/>
    <property type="match status" value="1"/>
</dbReference>
<keyword evidence="1" id="KW-0378">Hydrolase</keyword>
<dbReference type="Proteomes" id="UP000515151">
    <property type="component" value="Chromosome 4"/>
</dbReference>
<feature type="domain" description="AB hydrolase-1" evidence="3">
    <location>
        <begin position="27"/>
        <end position="146"/>
    </location>
</feature>
<dbReference type="GeneID" id="116204501"/>
<evidence type="ECO:0000313" key="5">
    <source>
        <dbReference type="RefSeq" id="XP_031392479.1"/>
    </source>
</evidence>
<accession>A0A6P8DDC6</accession>
<dbReference type="PANTHER" id="PTHR43329">
    <property type="entry name" value="EPOXIDE HYDROLASE"/>
    <property type="match status" value="1"/>
</dbReference>
<dbReference type="GO" id="GO:0016787">
    <property type="term" value="F:hydrolase activity"/>
    <property type="evidence" value="ECO:0007669"/>
    <property type="project" value="UniProtKB-KW"/>
</dbReference>
<dbReference type="OrthoDB" id="7130006at2759"/>
<organism evidence="4 5">
    <name type="scientific">Punica granatum</name>
    <name type="common">Pomegranate</name>
    <dbReference type="NCBI Taxonomy" id="22663"/>
    <lineage>
        <taxon>Eukaryota</taxon>
        <taxon>Viridiplantae</taxon>
        <taxon>Streptophyta</taxon>
        <taxon>Embryophyta</taxon>
        <taxon>Tracheophyta</taxon>
        <taxon>Spermatophyta</taxon>
        <taxon>Magnoliopsida</taxon>
        <taxon>eudicotyledons</taxon>
        <taxon>Gunneridae</taxon>
        <taxon>Pentapetalae</taxon>
        <taxon>rosids</taxon>
        <taxon>malvids</taxon>
        <taxon>Myrtales</taxon>
        <taxon>Lythraceae</taxon>
        <taxon>Punica</taxon>
    </lineage>
</organism>
<dbReference type="SUPFAM" id="SSF53474">
    <property type="entry name" value="alpha/beta-Hydrolases"/>
    <property type="match status" value="1"/>
</dbReference>
<evidence type="ECO:0000256" key="2">
    <source>
        <dbReference type="ARBA" id="ARBA00038334"/>
    </source>
</evidence>
<reference evidence="4" key="1">
    <citation type="journal article" date="2020" name="Plant Biotechnol. J.">
        <title>The pomegranate (Punica granatum L.) draft genome dissects genetic divergence between soft- and hard-seeded cultivars.</title>
        <authorList>
            <person name="Luo X."/>
            <person name="Li H."/>
            <person name="Wu Z."/>
            <person name="Yao W."/>
            <person name="Zhao P."/>
            <person name="Cao D."/>
            <person name="Yu H."/>
            <person name="Li K."/>
            <person name="Poudel K."/>
            <person name="Zhao D."/>
            <person name="Zhang F."/>
            <person name="Xia X."/>
            <person name="Chen L."/>
            <person name="Wang Q."/>
            <person name="Jing D."/>
            <person name="Cao S."/>
        </authorList>
    </citation>
    <scope>NUCLEOTIDE SEQUENCE [LARGE SCALE GENOMIC DNA]</scope>
    <source>
        <strain evidence="4">cv. Tunisia</strain>
    </source>
</reference>
<evidence type="ECO:0000256" key="1">
    <source>
        <dbReference type="ARBA" id="ARBA00022801"/>
    </source>
</evidence>
<reference evidence="5" key="2">
    <citation type="submission" date="2025-08" db="UniProtKB">
        <authorList>
            <consortium name="RefSeq"/>
        </authorList>
    </citation>
    <scope>IDENTIFICATION</scope>
    <source>
        <tissue evidence="5">Leaf</tissue>
    </source>
</reference>
<proteinExistence type="inferred from homology"/>
<protein>
    <submittedName>
        <fullName evidence="5">Bifunctional epoxide hydrolase 2-like</fullName>
    </submittedName>
</protein>
<dbReference type="InterPro" id="IPR029058">
    <property type="entry name" value="AB_hydrolase_fold"/>
</dbReference>
<sequence length="313" mass="35098">MEQIKHAHVEVRGVKIHVAELGTGPKVVLFLHGFPEIWYTWRHQMIGVSGAGYRAIAIDFRGYGLSDQPAEPEKADFVDLVEDVVELLDSLSISKAFLVAKDFGALPAYVVAVTNPERVLGVITMGVPFILPGPAAVRADLLPSGFYMSRWREPGRAEADFGRLDVKAVIRNIYILFSRSEIPVARDDQEVMDIVDNSTPLPPWFTEEDLAVYASLYEKSGFRLPLQVPYRTIAREYAVTDPKVTAPALLIMGEKDYVLKFPGIEEYIRSGQVKHFVPNLDTIFVPEGSHFIHEQLPQHVNELILGFLNKQEV</sequence>
<evidence type="ECO:0000313" key="4">
    <source>
        <dbReference type="Proteomes" id="UP000515151"/>
    </source>
</evidence>
<evidence type="ECO:0000259" key="3">
    <source>
        <dbReference type="Pfam" id="PF00561"/>
    </source>
</evidence>
<dbReference type="AlphaFoldDB" id="A0A6P8DDC6"/>
<gene>
    <name evidence="5" type="primary">LOC116204501</name>
</gene>
<dbReference type="PRINTS" id="PR00412">
    <property type="entry name" value="EPOXHYDRLASE"/>
</dbReference>
<name>A0A6P8DDC6_PUNGR</name>
<dbReference type="RefSeq" id="XP_031392479.1">
    <property type="nucleotide sequence ID" value="XM_031536619.1"/>
</dbReference>
<dbReference type="Pfam" id="PF00561">
    <property type="entry name" value="Abhydrolase_1"/>
    <property type="match status" value="1"/>
</dbReference>
<dbReference type="InterPro" id="IPR000073">
    <property type="entry name" value="AB_hydrolase_1"/>
</dbReference>